<sequence>MIKGYVEDDIIGIPEANITVFNLSLKTIEALELKFNYYDSFGRPVKWYNVGSNEFNRIA</sequence>
<reference evidence="1 2" key="1">
    <citation type="submission" date="2023-12" db="EMBL/GenBank/DDBJ databases">
        <authorList>
            <person name="Manesh M.J.H."/>
            <person name="Bing R.G."/>
            <person name="Willard D.J."/>
            <person name="Kelly R.M."/>
        </authorList>
    </citation>
    <scope>NUCLEOTIDE SEQUENCE [LARGE SCALE GENOMIC DNA]</scope>
    <source>
        <strain evidence="1 2">DSM 8977</strain>
    </source>
</reference>
<evidence type="ECO:0000313" key="2">
    <source>
        <dbReference type="Proteomes" id="UP001322744"/>
    </source>
</evidence>
<organism evidence="1 2">
    <name type="scientific">Anaerocellum danielii</name>
    <dbReference type="NCBI Taxonomy" id="1387557"/>
    <lineage>
        <taxon>Bacteria</taxon>
        <taxon>Bacillati</taxon>
        <taxon>Bacillota</taxon>
        <taxon>Bacillota incertae sedis</taxon>
        <taxon>Caldicellulosiruptorales</taxon>
        <taxon>Caldicellulosiruptoraceae</taxon>
        <taxon>Anaerocellum</taxon>
    </lineage>
</organism>
<proteinExistence type="predicted"/>
<name>A0ABZ0U019_9FIRM</name>
<dbReference type="RefSeq" id="WP_157841561.1">
    <property type="nucleotide sequence ID" value="NZ_CP139957.1"/>
</dbReference>
<dbReference type="EMBL" id="CP139957">
    <property type="protein sequence ID" value="WPX08073.1"/>
    <property type="molecule type" value="Genomic_DNA"/>
</dbReference>
<dbReference type="Proteomes" id="UP001322744">
    <property type="component" value="Chromosome"/>
</dbReference>
<evidence type="ECO:0000313" key="1">
    <source>
        <dbReference type="EMBL" id="WPX08073.1"/>
    </source>
</evidence>
<gene>
    <name evidence="1" type="ORF">SOJ16_001927</name>
</gene>
<accession>A0ABZ0U019</accession>
<protein>
    <submittedName>
        <fullName evidence="1">Uncharacterized protein</fullName>
    </submittedName>
</protein>
<keyword evidence="2" id="KW-1185">Reference proteome</keyword>